<gene>
    <name evidence="15" type="ORF">A9F13_04g02376</name>
</gene>
<sequence>MEIQELIDKFQTAQVLKSDSTTKSAILLGKIDGENAIVTLEKSPFNFEEEPVHLSATLESFKLINQNDIYYWSTANLNQAKAAGAKITVIYPATETHIRKYSEQKYHLINESPEVYQSKVKPFIETQRGDRIQWVYNILFHGKEAESVLYHDKDPEHGFVLLPDMKWDGENMAALYLVAIVNRMDIASVRDLNSSHVAFLEKLQSTIKKITGEKYGLAEDELRIFIHYQPSYYHFHIHVVNVAHAGLGQGINIGKAILLDDVIENIRLVPDYYQKRTLHYVLGENHGLWSLLKQ</sequence>
<dbReference type="GO" id="GO:0000290">
    <property type="term" value="P:deadenylation-dependent decapping of nuclear-transcribed mRNA"/>
    <property type="evidence" value="ECO:0007669"/>
    <property type="project" value="InterPro"/>
</dbReference>
<evidence type="ECO:0000313" key="15">
    <source>
        <dbReference type="EMBL" id="OVF09740.1"/>
    </source>
</evidence>
<evidence type="ECO:0000313" key="16">
    <source>
        <dbReference type="Proteomes" id="UP000195602"/>
    </source>
</evidence>
<evidence type="ECO:0000256" key="7">
    <source>
        <dbReference type="ARBA" id="ARBA00022553"/>
    </source>
</evidence>
<keyword evidence="9" id="KW-0539">Nucleus</keyword>
<evidence type="ECO:0000256" key="11">
    <source>
        <dbReference type="ARBA" id="ARBA00030609"/>
    </source>
</evidence>
<evidence type="ECO:0000256" key="14">
    <source>
        <dbReference type="PIRSR" id="PIRSR028973-2"/>
    </source>
</evidence>
<dbReference type="PROSITE" id="PS00892">
    <property type="entry name" value="HIT_1"/>
    <property type="match status" value="1"/>
</dbReference>
<proteinExistence type="inferred from homology"/>
<evidence type="ECO:0000256" key="1">
    <source>
        <dbReference type="ARBA" id="ARBA00004123"/>
    </source>
</evidence>
<keyword evidence="8" id="KW-0378">Hydrolase</keyword>
<name>A0AA91T356_CLALS</name>
<dbReference type="EMBL" id="LYUB02000004">
    <property type="protein sequence ID" value="OVF09740.1"/>
    <property type="molecule type" value="Genomic_DNA"/>
</dbReference>
<dbReference type="GO" id="GO:0000340">
    <property type="term" value="F:RNA 7-methylguanosine cap binding"/>
    <property type="evidence" value="ECO:0007669"/>
    <property type="project" value="TreeGrafter"/>
</dbReference>
<comment type="caution">
    <text evidence="15">The sequence shown here is derived from an EMBL/GenBank/DDBJ whole genome shotgun (WGS) entry which is preliminary data.</text>
</comment>
<dbReference type="FunFam" id="3.30.428.10:FF:000006">
    <property type="entry name" value="m7GpppX diphosphatase"/>
    <property type="match status" value="1"/>
</dbReference>
<reference evidence="15 16" key="1">
    <citation type="submission" date="2017-04" db="EMBL/GenBank/DDBJ databases">
        <title>Draft genome of the yeast Clavispora lusitaniae type strain CBS 6936.</title>
        <authorList>
            <person name="Durrens P."/>
            <person name="Klopp C."/>
            <person name="Biteau N."/>
            <person name="Fitton-Ouhabi V."/>
            <person name="Dementhon K."/>
            <person name="Accoceberry I."/>
            <person name="Sherman D.J."/>
            <person name="Noel T."/>
        </authorList>
    </citation>
    <scope>NUCLEOTIDE SEQUENCE [LARGE SCALE GENOMIC DNA]</scope>
    <source>
        <strain evidence="15 16">CBS 6936</strain>
    </source>
</reference>
<keyword evidence="7" id="KW-0597">Phosphoprotein</keyword>
<dbReference type="InterPro" id="IPR036265">
    <property type="entry name" value="HIT-like_sf"/>
</dbReference>
<dbReference type="GO" id="GO:0005634">
    <property type="term" value="C:nucleus"/>
    <property type="evidence" value="ECO:0007669"/>
    <property type="project" value="UniProtKB-SubCell"/>
</dbReference>
<comment type="catalytic activity">
    <reaction evidence="12">
        <text>a 5'-end (N(7)-methyl 5'-triphosphoguanosine)-ribonucleoside in mRNA + H2O = N(7)-methyl-GMP + a 5'-end diphospho-ribonucleoside in mRNA + 2 H(+)</text>
        <dbReference type="Rhea" id="RHEA:65388"/>
        <dbReference type="Rhea" id="RHEA-COMP:17165"/>
        <dbReference type="Rhea" id="RHEA-COMP:17167"/>
        <dbReference type="ChEBI" id="CHEBI:15377"/>
        <dbReference type="ChEBI" id="CHEBI:15378"/>
        <dbReference type="ChEBI" id="CHEBI:58285"/>
        <dbReference type="ChEBI" id="CHEBI:156461"/>
        <dbReference type="ChEBI" id="CHEBI:167616"/>
        <dbReference type="EC" id="3.6.1.59"/>
    </reaction>
</comment>
<evidence type="ECO:0000256" key="8">
    <source>
        <dbReference type="ARBA" id="ARBA00022801"/>
    </source>
</evidence>
<dbReference type="Gene3D" id="3.30.428.10">
    <property type="entry name" value="HIT-like"/>
    <property type="match status" value="1"/>
</dbReference>
<evidence type="ECO:0000256" key="10">
    <source>
        <dbReference type="ARBA" id="ARBA00029885"/>
    </source>
</evidence>
<evidence type="ECO:0000256" key="6">
    <source>
        <dbReference type="ARBA" id="ARBA00022490"/>
    </source>
</evidence>
<evidence type="ECO:0000256" key="5">
    <source>
        <dbReference type="ARBA" id="ARBA00015636"/>
    </source>
</evidence>
<dbReference type="PANTHER" id="PTHR12978">
    <property type="entry name" value="HISTIDINE TRIAD HIT PROTEIN MEMBER"/>
    <property type="match status" value="1"/>
</dbReference>
<dbReference type="SUPFAM" id="SSF54197">
    <property type="entry name" value="HIT-like"/>
    <property type="match status" value="1"/>
</dbReference>
<dbReference type="KEGG" id="clus:A9F13_04g02376"/>
<feature type="binding site" evidence="14">
    <location>
        <begin position="227"/>
        <end position="238"/>
    </location>
    <ligand>
        <name>substrate</name>
    </ligand>
</feature>
<feature type="binding site" evidence="14">
    <location>
        <position position="144"/>
    </location>
    <ligand>
        <name>substrate</name>
    </ligand>
</feature>
<dbReference type="Pfam" id="PF05652">
    <property type="entry name" value="DcpS"/>
    <property type="match status" value="1"/>
</dbReference>
<feature type="binding site" evidence="14">
    <location>
        <position position="164"/>
    </location>
    <ligand>
        <name>substrate</name>
    </ligand>
</feature>
<feature type="binding site" evidence="14">
    <location>
        <position position="166"/>
    </location>
    <ligand>
        <name>substrate</name>
    </ligand>
</feature>
<dbReference type="GO" id="GO:0140932">
    <property type="term" value="F:5'-(N(7)-methyl 5'-triphosphoguanosine)-[mRNA] diphosphatase activity"/>
    <property type="evidence" value="ECO:0007669"/>
    <property type="project" value="UniProtKB-EC"/>
</dbReference>
<comment type="subcellular location">
    <subcellularLocation>
        <location evidence="2">Cytoplasm</location>
    </subcellularLocation>
    <subcellularLocation>
        <location evidence="1">Nucleus</location>
    </subcellularLocation>
</comment>
<dbReference type="PANTHER" id="PTHR12978:SF0">
    <property type="entry name" value="M7GPPPX DIPHOSPHATASE"/>
    <property type="match status" value="1"/>
</dbReference>
<keyword evidence="6" id="KW-0963">Cytoplasm</keyword>
<dbReference type="InterPro" id="IPR008594">
    <property type="entry name" value="DcpS/DCS2"/>
</dbReference>
<evidence type="ECO:0000256" key="4">
    <source>
        <dbReference type="ARBA" id="ARBA00012520"/>
    </source>
</evidence>
<evidence type="ECO:0000256" key="9">
    <source>
        <dbReference type="ARBA" id="ARBA00023242"/>
    </source>
</evidence>
<dbReference type="InterPro" id="IPR011145">
    <property type="entry name" value="Scavenger_mRNA_decap_enz_N"/>
</dbReference>
<evidence type="ECO:0000256" key="13">
    <source>
        <dbReference type="PIRSR" id="PIRSR028973-1"/>
    </source>
</evidence>
<feature type="binding site" evidence="14">
    <location>
        <position position="134"/>
    </location>
    <ligand>
        <name>substrate</name>
    </ligand>
</feature>
<evidence type="ECO:0000256" key="2">
    <source>
        <dbReference type="ARBA" id="ARBA00004496"/>
    </source>
</evidence>
<dbReference type="EC" id="3.6.1.59" evidence="4"/>
<evidence type="ECO:0000256" key="3">
    <source>
        <dbReference type="ARBA" id="ARBA00010208"/>
    </source>
</evidence>
<accession>A0AA91T356</accession>
<dbReference type="InterPro" id="IPR019808">
    <property type="entry name" value="Histidine_triad_CS"/>
</dbReference>
<dbReference type="PIRSF" id="PIRSF028973">
    <property type="entry name" value="Scavenger_mRNA_decap_enz"/>
    <property type="match status" value="1"/>
</dbReference>
<evidence type="ECO:0000256" key="12">
    <source>
        <dbReference type="ARBA" id="ARBA00048222"/>
    </source>
</evidence>
<comment type="similarity">
    <text evidence="3">Belongs to the HIT family.</text>
</comment>
<feature type="active site" description="Nucleophile" evidence="13">
    <location>
        <position position="236"/>
    </location>
</feature>
<dbReference type="Proteomes" id="UP000195602">
    <property type="component" value="Unassembled WGS sequence"/>
</dbReference>
<protein>
    <recommendedName>
        <fullName evidence="5">m7GpppX diphosphatase</fullName>
        <ecNumber evidence="4">3.6.1.59</ecNumber>
    </recommendedName>
    <alternativeName>
        <fullName evidence="11">Decapping scavenger enzyme</fullName>
    </alternativeName>
    <alternativeName>
        <fullName evidence="10">Scavenger mRNA-decapping enzyme DcpS</fullName>
    </alternativeName>
</protein>
<dbReference type="GO" id="GO:0000932">
    <property type="term" value="C:P-body"/>
    <property type="evidence" value="ECO:0007669"/>
    <property type="project" value="TreeGrafter"/>
</dbReference>
<organism evidence="15 16">
    <name type="scientific">Clavispora lusitaniae</name>
    <name type="common">Candida lusitaniae</name>
    <dbReference type="NCBI Taxonomy" id="36911"/>
    <lineage>
        <taxon>Eukaryota</taxon>
        <taxon>Fungi</taxon>
        <taxon>Dikarya</taxon>
        <taxon>Ascomycota</taxon>
        <taxon>Saccharomycotina</taxon>
        <taxon>Pichiomycetes</taxon>
        <taxon>Metschnikowiaceae</taxon>
        <taxon>Clavispora</taxon>
    </lineage>
</organism>
<dbReference type="Gene3D" id="3.30.200.40">
    <property type="entry name" value="Scavenger mRNA decapping enzyme, N-terminal domain"/>
    <property type="match status" value="1"/>
</dbReference>
<dbReference type="SUPFAM" id="SSF102860">
    <property type="entry name" value="mRNA decapping enzyme DcpS N-terminal domain"/>
    <property type="match status" value="1"/>
</dbReference>
<dbReference type="Pfam" id="PF11969">
    <property type="entry name" value="DcpS_C"/>
    <property type="match status" value="1"/>
</dbReference>
<dbReference type="AlphaFoldDB" id="A0AA91T356"/>